<dbReference type="InterPro" id="IPR003689">
    <property type="entry name" value="ZIP"/>
</dbReference>
<evidence type="ECO:0000256" key="1">
    <source>
        <dbReference type="ARBA" id="ARBA00004141"/>
    </source>
</evidence>
<feature type="transmembrane region" description="Helical" evidence="5">
    <location>
        <begin position="302"/>
        <end position="321"/>
    </location>
</feature>
<reference evidence="6 7" key="1">
    <citation type="journal article" date="2015" name="Genome Biol.">
        <title>Comparative genomics of Steinernema reveals deeply conserved gene regulatory networks.</title>
        <authorList>
            <person name="Dillman A.R."/>
            <person name="Macchietto M."/>
            <person name="Porter C.F."/>
            <person name="Rogers A."/>
            <person name="Williams B."/>
            <person name="Antoshechkin I."/>
            <person name="Lee M.M."/>
            <person name="Goodwin Z."/>
            <person name="Lu X."/>
            <person name="Lewis E.E."/>
            <person name="Goodrich-Blair H."/>
            <person name="Stock S.P."/>
            <person name="Adams B.J."/>
            <person name="Sternberg P.W."/>
            <person name="Mortazavi A."/>
        </authorList>
    </citation>
    <scope>NUCLEOTIDE SEQUENCE [LARGE SCALE GENOMIC DNA]</scope>
    <source>
        <strain evidence="6 7">ALL</strain>
    </source>
</reference>
<gene>
    <name evidence="6" type="ORF">L596_002733</name>
</gene>
<evidence type="ECO:0000313" key="6">
    <source>
        <dbReference type="EMBL" id="TMS35302.1"/>
    </source>
</evidence>
<organism evidence="6 7">
    <name type="scientific">Steinernema carpocapsae</name>
    <name type="common">Entomopathogenic nematode</name>
    <dbReference type="NCBI Taxonomy" id="34508"/>
    <lineage>
        <taxon>Eukaryota</taxon>
        <taxon>Metazoa</taxon>
        <taxon>Ecdysozoa</taxon>
        <taxon>Nematoda</taxon>
        <taxon>Chromadorea</taxon>
        <taxon>Rhabditida</taxon>
        <taxon>Tylenchina</taxon>
        <taxon>Panagrolaimomorpha</taxon>
        <taxon>Strongyloidoidea</taxon>
        <taxon>Steinernematidae</taxon>
        <taxon>Steinernema</taxon>
    </lineage>
</organism>
<reference evidence="6 7" key="2">
    <citation type="journal article" date="2019" name="G3 (Bethesda)">
        <title>Hybrid Assembly of the Genome of the Entomopathogenic Nematode Steinernema carpocapsae Identifies the X-Chromosome.</title>
        <authorList>
            <person name="Serra L."/>
            <person name="Macchietto M."/>
            <person name="Macias-Munoz A."/>
            <person name="McGill C.J."/>
            <person name="Rodriguez I.M."/>
            <person name="Rodriguez B."/>
            <person name="Murad R."/>
            <person name="Mortazavi A."/>
        </authorList>
    </citation>
    <scope>NUCLEOTIDE SEQUENCE [LARGE SCALE GENOMIC DNA]</scope>
    <source>
        <strain evidence="6 7">ALL</strain>
    </source>
</reference>
<dbReference type="PANTHER" id="PTHR11040">
    <property type="entry name" value="ZINC/IRON TRANSPORTER"/>
    <property type="match status" value="1"/>
</dbReference>
<dbReference type="GO" id="GO:0005385">
    <property type="term" value="F:zinc ion transmembrane transporter activity"/>
    <property type="evidence" value="ECO:0007669"/>
    <property type="project" value="TreeGrafter"/>
</dbReference>
<accession>A0A4U8UQD6</accession>
<evidence type="ECO:0000256" key="2">
    <source>
        <dbReference type="ARBA" id="ARBA00022692"/>
    </source>
</evidence>
<keyword evidence="7" id="KW-1185">Reference proteome</keyword>
<proteinExistence type="predicted"/>
<feature type="transmembrane region" description="Helical" evidence="5">
    <location>
        <begin position="333"/>
        <end position="353"/>
    </location>
</feature>
<protein>
    <recommendedName>
        <fullName evidence="8">Zinc/iron permease</fullName>
    </recommendedName>
</protein>
<feature type="transmembrane region" description="Helical" evidence="5">
    <location>
        <begin position="6"/>
        <end position="26"/>
    </location>
</feature>
<dbReference type="EMBL" id="AZBU02000001">
    <property type="protein sequence ID" value="TMS35302.1"/>
    <property type="molecule type" value="Genomic_DNA"/>
</dbReference>
<keyword evidence="3 5" id="KW-1133">Transmembrane helix</keyword>
<evidence type="ECO:0000256" key="4">
    <source>
        <dbReference type="ARBA" id="ARBA00023136"/>
    </source>
</evidence>
<feature type="transmembrane region" description="Helical" evidence="5">
    <location>
        <begin position="102"/>
        <end position="121"/>
    </location>
</feature>
<dbReference type="STRING" id="34508.A0A4U8UQD6"/>
<keyword evidence="2 5" id="KW-0812">Transmembrane</keyword>
<dbReference type="AlphaFoldDB" id="A0A4U8UQD6"/>
<dbReference type="PANTHER" id="PTHR11040:SF208">
    <property type="entry name" value="ZINC_IRON PERMEASE"/>
    <property type="match status" value="1"/>
</dbReference>
<comment type="caution">
    <text evidence="6">The sequence shown here is derived from an EMBL/GenBank/DDBJ whole genome shotgun (WGS) entry which is preliminary data.</text>
</comment>
<evidence type="ECO:0008006" key="8">
    <source>
        <dbReference type="Google" id="ProtNLM"/>
    </source>
</evidence>
<dbReference type="Pfam" id="PF02535">
    <property type="entry name" value="Zip"/>
    <property type="match status" value="1"/>
</dbReference>
<evidence type="ECO:0000313" key="7">
    <source>
        <dbReference type="Proteomes" id="UP000298663"/>
    </source>
</evidence>
<dbReference type="Proteomes" id="UP000298663">
    <property type="component" value="Unassembled WGS sequence"/>
</dbReference>
<keyword evidence="4 5" id="KW-0472">Membrane</keyword>
<evidence type="ECO:0000256" key="3">
    <source>
        <dbReference type="ARBA" id="ARBA00022989"/>
    </source>
</evidence>
<feature type="transmembrane region" description="Helical" evidence="5">
    <location>
        <begin position="210"/>
        <end position="230"/>
    </location>
</feature>
<evidence type="ECO:0000256" key="5">
    <source>
        <dbReference type="SAM" id="Phobius"/>
    </source>
</evidence>
<feature type="transmembrane region" description="Helical" evidence="5">
    <location>
        <begin position="268"/>
        <end position="290"/>
    </location>
</feature>
<dbReference type="OrthoDB" id="448280at2759"/>
<name>A0A4U8UQD6_STECR</name>
<dbReference type="GO" id="GO:0005886">
    <property type="term" value="C:plasma membrane"/>
    <property type="evidence" value="ECO:0007669"/>
    <property type="project" value="TreeGrafter"/>
</dbReference>
<feature type="transmembrane region" description="Helical" evidence="5">
    <location>
        <begin position="42"/>
        <end position="64"/>
    </location>
</feature>
<sequence>MLLEVGSAIAVFFVLAGFSFVPYCLLKHNVNRSPSKSATSNYLLSLSNCFACGIFLSTCFLGLLPHVQHHEQLIRHNLEKAAGNETAEPVTGWKSVLLDSNLVILCGFLLILLLEQLIFCCSAETDSSHEAASFHTRSGKKESTAKFFSLDGDVGEPLVDTTFGGDDESDDEGKIEFRMTEEVESHFHGHGHGHHHHHVMPAGGLSIRSFFLLIGLSIHSIFEGVALGVQGEIKDFISVLVAIMVHEVLCSLAYGVSLAQQHATPRSAVVSIVLLSACIPFGMCSAVMIQTLDSATALTFRFALEGLAAGTFVYVSCVEMLSAEIGSHDKKGVVKAICVSAGVFVFLTIRIIMNDGTRGH</sequence>
<comment type="subcellular location">
    <subcellularLocation>
        <location evidence="1">Membrane</location>
        <topology evidence="1">Multi-pass membrane protein</topology>
    </subcellularLocation>
</comment>
<feature type="transmembrane region" description="Helical" evidence="5">
    <location>
        <begin position="236"/>
        <end position="256"/>
    </location>
</feature>